<comment type="caution">
    <text evidence="4">The sequence shown here is derived from an EMBL/GenBank/DDBJ whole genome shotgun (WGS) entry which is preliminary data.</text>
</comment>
<dbReference type="EMBL" id="JABTTQ020001660">
    <property type="protein sequence ID" value="KAK6129231.1"/>
    <property type="molecule type" value="Genomic_DNA"/>
</dbReference>
<evidence type="ECO:0000313" key="5">
    <source>
        <dbReference type="Proteomes" id="UP001318860"/>
    </source>
</evidence>
<evidence type="ECO:0008006" key="6">
    <source>
        <dbReference type="Google" id="ProtNLM"/>
    </source>
</evidence>
<reference evidence="4 5" key="1">
    <citation type="journal article" date="2021" name="Comput. Struct. Biotechnol. J.">
        <title>De novo genome assembly of the potent medicinal plant Rehmannia glutinosa using nanopore technology.</title>
        <authorList>
            <person name="Ma L."/>
            <person name="Dong C."/>
            <person name="Song C."/>
            <person name="Wang X."/>
            <person name="Zheng X."/>
            <person name="Niu Y."/>
            <person name="Chen S."/>
            <person name="Feng W."/>
        </authorList>
    </citation>
    <scope>NUCLEOTIDE SEQUENCE [LARGE SCALE GENOMIC DNA]</scope>
    <source>
        <strain evidence="4">DH-2019</strain>
    </source>
</reference>
<dbReference type="PANTHER" id="PTHR47926">
    <property type="entry name" value="PENTATRICOPEPTIDE REPEAT-CONTAINING PROTEIN"/>
    <property type="match status" value="1"/>
</dbReference>
<organism evidence="4 5">
    <name type="scientific">Rehmannia glutinosa</name>
    <name type="common">Chinese foxglove</name>
    <dbReference type="NCBI Taxonomy" id="99300"/>
    <lineage>
        <taxon>Eukaryota</taxon>
        <taxon>Viridiplantae</taxon>
        <taxon>Streptophyta</taxon>
        <taxon>Embryophyta</taxon>
        <taxon>Tracheophyta</taxon>
        <taxon>Spermatophyta</taxon>
        <taxon>Magnoliopsida</taxon>
        <taxon>eudicotyledons</taxon>
        <taxon>Gunneridae</taxon>
        <taxon>Pentapetalae</taxon>
        <taxon>asterids</taxon>
        <taxon>lamiids</taxon>
        <taxon>Lamiales</taxon>
        <taxon>Orobanchaceae</taxon>
        <taxon>Rehmannieae</taxon>
        <taxon>Rehmannia</taxon>
    </lineage>
</organism>
<keyword evidence="5" id="KW-1185">Reference proteome</keyword>
<protein>
    <recommendedName>
        <fullName evidence="6">Pentatricopeptide repeat-containing protein</fullName>
    </recommendedName>
</protein>
<gene>
    <name evidence="4" type="ORF">DH2020_037061</name>
</gene>
<dbReference type="InterPro" id="IPR011990">
    <property type="entry name" value="TPR-like_helical_dom_sf"/>
</dbReference>
<evidence type="ECO:0000256" key="1">
    <source>
        <dbReference type="ARBA" id="ARBA00022737"/>
    </source>
</evidence>
<feature type="repeat" description="PPR" evidence="2">
    <location>
        <begin position="342"/>
        <end position="372"/>
    </location>
</feature>
<evidence type="ECO:0000256" key="2">
    <source>
        <dbReference type="PROSITE-ProRule" id="PRU00708"/>
    </source>
</evidence>
<name>A0ABR0V2T0_REHGL</name>
<dbReference type="Pfam" id="PF13041">
    <property type="entry name" value="PPR_2"/>
    <property type="match status" value="3"/>
</dbReference>
<evidence type="ECO:0000313" key="4">
    <source>
        <dbReference type="EMBL" id="KAK6129231.1"/>
    </source>
</evidence>
<evidence type="ECO:0000256" key="3">
    <source>
        <dbReference type="SAM" id="MobiDB-lite"/>
    </source>
</evidence>
<accession>A0ABR0V2T0</accession>
<proteinExistence type="predicted"/>
<feature type="repeat" description="PPR" evidence="2">
    <location>
        <begin position="373"/>
        <end position="407"/>
    </location>
</feature>
<feature type="compositionally biased region" description="Basic residues" evidence="3">
    <location>
        <begin position="82"/>
        <end position="93"/>
    </location>
</feature>
<dbReference type="InterPro" id="IPR046960">
    <property type="entry name" value="PPR_At4g14850-like_plant"/>
</dbReference>
<dbReference type="PROSITE" id="PS51375">
    <property type="entry name" value="PPR"/>
    <property type="match status" value="4"/>
</dbReference>
<dbReference type="Gene3D" id="1.25.40.10">
    <property type="entry name" value="Tetratricopeptide repeat domain"/>
    <property type="match status" value="4"/>
</dbReference>
<dbReference type="Pfam" id="PF01535">
    <property type="entry name" value="PPR"/>
    <property type="match status" value="3"/>
</dbReference>
<dbReference type="Pfam" id="PF20431">
    <property type="entry name" value="E_motif"/>
    <property type="match status" value="1"/>
</dbReference>
<sequence>MVEHILENIGSMNSAWATGPNLEYPLPLGRFGGGDENWERNENKENLSPSENYNLINIQIKKEDKRIPLKEIPQTSGNSNKPKAKNVRGKGKKGNNADQMSLNSELMDTTDGVKCIPSGQKRGFALIDDETVCPMGEMKKARSSITHQRSSLWRNCTNLRTLKQIHARMIVNSFNSDRPALKELIYAAAIAIQTTIDYAHQVFDRIFEPDLFMWNTMLRGSAQSSKPHLSISLYAQMEKVFVQPDHYTFPFLLKACTRLSWVNMGCLVHGKVTKHGFEWNKFARNALIYFHANCGEIRVASMLFDDSARKDVVAWSALTAGYARRGDLHTARWLFDEIPVKDLVSWNVMITGYVNQGEMESARELFDLVPKRDVVTWNAMISGYVLSGEHRKALEMYEEMRSAGECPDEVTMLSLLSACANLGALDIGEKIHGSILEMGEGALGLFLGNALIDMYAKCGNIEKALWVFHCMRDKDATSWNSIIVGLAFSGYMDKSISVFEDMRKTKCRPNEITFVGVLIACSHAGKVDQGRAYFNLMKNVYNIQPNAKHYGCMVDLFGRAGLLNEAFEFIDTMDFEPNAVIWRTLLGACRIHCNVELGRRANEQLLRLRRDESGDYVLLSNIYASNGEWRGVENVRKLMDETGVKKERGFSLVDEENNELLSFLLGSKPHANAREASF</sequence>
<dbReference type="InterPro" id="IPR002885">
    <property type="entry name" value="PPR_rpt"/>
</dbReference>
<feature type="repeat" description="PPR" evidence="2">
    <location>
        <begin position="210"/>
        <end position="244"/>
    </location>
</feature>
<keyword evidence="1" id="KW-0677">Repeat</keyword>
<feature type="region of interest" description="Disordered" evidence="3">
    <location>
        <begin position="66"/>
        <end position="99"/>
    </location>
</feature>
<feature type="repeat" description="PPR" evidence="2">
    <location>
        <begin position="475"/>
        <end position="509"/>
    </location>
</feature>
<dbReference type="NCBIfam" id="TIGR00756">
    <property type="entry name" value="PPR"/>
    <property type="match status" value="3"/>
</dbReference>
<dbReference type="Proteomes" id="UP001318860">
    <property type="component" value="Unassembled WGS sequence"/>
</dbReference>
<dbReference type="PANTHER" id="PTHR47926:SF391">
    <property type="entry name" value="TETRATRICOPEPTIDE-LIKE HELICAL DOMAIN SUPERFAMILY"/>
    <property type="match status" value="1"/>
</dbReference>
<dbReference type="InterPro" id="IPR046848">
    <property type="entry name" value="E_motif"/>
</dbReference>